<dbReference type="Proteomes" id="UP000499080">
    <property type="component" value="Unassembled WGS sequence"/>
</dbReference>
<evidence type="ECO:0000313" key="1">
    <source>
        <dbReference type="EMBL" id="GBM77479.1"/>
    </source>
</evidence>
<gene>
    <name evidence="1" type="ORF">AVEN_94287_1</name>
</gene>
<name>A0A4Y2IJQ2_ARAVE</name>
<reference evidence="1 2" key="1">
    <citation type="journal article" date="2019" name="Sci. Rep.">
        <title>Orb-weaving spider Araneus ventricosus genome elucidates the spidroin gene catalogue.</title>
        <authorList>
            <person name="Kono N."/>
            <person name="Nakamura H."/>
            <person name="Ohtoshi R."/>
            <person name="Moran D.A.P."/>
            <person name="Shinohara A."/>
            <person name="Yoshida Y."/>
            <person name="Fujiwara M."/>
            <person name="Mori M."/>
            <person name="Tomita M."/>
            <person name="Arakawa K."/>
        </authorList>
    </citation>
    <scope>NUCLEOTIDE SEQUENCE [LARGE SCALE GENOMIC DNA]</scope>
</reference>
<dbReference type="AlphaFoldDB" id="A0A4Y2IJQ2"/>
<comment type="caution">
    <text evidence="1">The sequence shown here is derived from an EMBL/GenBank/DDBJ whole genome shotgun (WGS) entry which is preliminary data.</text>
</comment>
<evidence type="ECO:0000313" key="2">
    <source>
        <dbReference type="Proteomes" id="UP000499080"/>
    </source>
</evidence>
<keyword evidence="2" id="KW-1185">Reference proteome</keyword>
<sequence length="86" mass="9619">MEQRQQSLKDAVGRLRMLQTAPPQTQLLCIQQPPTYVRVRYVFAYGSFVLCESPLALSVLFRQMSSSWCGAEVWRGGANSGVVLVI</sequence>
<dbReference type="EMBL" id="BGPR01002692">
    <property type="protein sequence ID" value="GBM77479.1"/>
    <property type="molecule type" value="Genomic_DNA"/>
</dbReference>
<proteinExistence type="predicted"/>
<protein>
    <submittedName>
        <fullName evidence="1">Uncharacterized protein</fullName>
    </submittedName>
</protein>
<accession>A0A4Y2IJQ2</accession>
<organism evidence="1 2">
    <name type="scientific">Araneus ventricosus</name>
    <name type="common">Orbweaver spider</name>
    <name type="synonym">Epeira ventricosa</name>
    <dbReference type="NCBI Taxonomy" id="182803"/>
    <lineage>
        <taxon>Eukaryota</taxon>
        <taxon>Metazoa</taxon>
        <taxon>Ecdysozoa</taxon>
        <taxon>Arthropoda</taxon>
        <taxon>Chelicerata</taxon>
        <taxon>Arachnida</taxon>
        <taxon>Araneae</taxon>
        <taxon>Araneomorphae</taxon>
        <taxon>Entelegynae</taxon>
        <taxon>Araneoidea</taxon>
        <taxon>Araneidae</taxon>
        <taxon>Araneus</taxon>
    </lineage>
</organism>